<dbReference type="RefSeq" id="WP_123164683.1">
    <property type="nucleotide sequence ID" value="NZ_RIAX01000003.1"/>
</dbReference>
<feature type="transmembrane region" description="Helical" evidence="11">
    <location>
        <begin position="269"/>
        <end position="292"/>
    </location>
</feature>
<evidence type="ECO:0000256" key="8">
    <source>
        <dbReference type="ARBA" id="ARBA00023136"/>
    </source>
</evidence>
<feature type="transmembrane region" description="Helical" evidence="11">
    <location>
        <begin position="185"/>
        <end position="205"/>
    </location>
</feature>
<dbReference type="EMBL" id="RIAX01000003">
    <property type="protein sequence ID" value="RNF40174.1"/>
    <property type="molecule type" value="Genomic_DNA"/>
</dbReference>
<keyword evidence="13" id="KW-1185">Reference proteome</keyword>
<protein>
    <recommendedName>
        <fullName evidence="3">Sodium-dependent dicarboxylate transporter SdcS</fullName>
    </recommendedName>
    <alternativeName>
        <fullName evidence="9">Na(+)/dicarboxylate symporter</fullName>
    </alternativeName>
</protein>
<keyword evidence="8 11" id="KW-0472">Membrane</keyword>
<dbReference type="PROSITE" id="PS01271">
    <property type="entry name" value="NA_SULFATE"/>
    <property type="match status" value="1"/>
</dbReference>
<dbReference type="Pfam" id="PF00939">
    <property type="entry name" value="Na_sulph_symp"/>
    <property type="match status" value="1"/>
</dbReference>
<feature type="transmembrane region" description="Helical" evidence="11">
    <location>
        <begin position="422"/>
        <end position="442"/>
    </location>
</feature>
<proteinExistence type="inferred from homology"/>
<feature type="transmembrane region" description="Helical" evidence="11">
    <location>
        <begin position="226"/>
        <end position="249"/>
    </location>
</feature>
<dbReference type="InterPro" id="IPR001898">
    <property type="entry name" value="SLC13A/DASS"/>
</dbReference>
<evidence type="ECO:0000256" key="11">
    <source>
        <dbReference type="SAM" id="Phobius"/>
    </source>
</evidence>
<feature type="compositionally biased region" description="Basic and acidic residues" evidence="10">
    <location>
        <begin position="32"/>
        <end position="47"/>
    </location>
</feature>
<reference evidence="12 13" key="1">
    <citation type="journal article" date="2018" name="Int. J. Syst. Evol. Microbiol.">
        <title>Planococcus salinus sp. nov., a moderately halophilic bacterium isolated from a saline-alkali soil.</title>
        <authorList>
            <person name="Gan L."/>
        </authorList>
    </citation>
    <scope>NUCLEOTIDE SEQUENCE [LARGE SCALE GENOMIC DNA]</scope>
    <source>
        <strain evidence="12 13">LCB217</strain>
    </source>
</reference>
<dbReference type="PANTHER" id="PTHR10283:SF82">
    <property type="entry name" value="SOLUTE CARRIER FAMILY 13 MEMBER 2"/>
    <property type="match status" value="1"/>
</dbReference>
<evidence type="ECO:0000256" key="10">
    <source>
        <dbReference type="SAM" id="MobiDB-lite"/>
    </source>
</evidence>
<feature type="transmembrane region" description="Helical" evidence="11">
    <location>
        <begin position="391"/>
        <end position="410"/>
    </location>
</feature>
<comment type="similarity">
    <text evidence="2">Belongs to the SLC13A/DASS transporter (TC 2.A.47) family. NADC subfamily.</text>
</comment>
<dbReference type="PANTHER" id="PTHR10283">
    <property type="entry name" value="SOLUTE CARRIER FAMILY 13 MEMBER"/>
    <property type="match status" value="1"/>
</dbReference>
<feature type="transmembrane region" description="Helical" evidence="11">
    <location>
        <begin position="129"/>
        <end position="146"/>
    </location>
</feature>
<dbReference type="GO" id="GO:0015141">
    <property type="term" value="F:succinate transmembrane transporter activity"/>
    <property type="evidence" value="ECO:0007669"/>
    <property type="project" value="UniProtKB-ARBA"/>
</dbReference>
<evidence type="ECO:0000256" key="1">
    <source>
        <dbReference type="ARBA" id="ARBA00004141"/>
    </source>
</evidence>
<evidence type="ECO:0000256" key="7">
    <source>
        <dbReference type="ARBA" id="ARBA00022989"/>
    </source>
</evidence>
<keyword evidence="7 11" id="KW-1133">Transmembrane helix</keyword>
<feature type="region of interest" description="Disordered" evidence="10">
    <location>
        <begin position="28"/>
        <end position="47"/>
    </location>
</feature>
<evidence type="ECO:0000256" key="2">
    <source>
        <dbReference type="ARBA" id="ARBA00006772"/>
    </source>
</evidence>
<feature type="transmembrane region" description="Helical" evidence="11">
    <location>
        <begin position="354"/>
        <end position="370"/>
    </location>
</feature>
<dbReference type="InterPro" id="IPR031312">
    <property type="entry name" value="Na/sul_symport_CS"/>
</dbReference>
<evidence type="ECO:0000313" key="13">
    <source>
        <dbReference type="Proteomes" id="UP000275473"/>
    </source>
</evidence>
<dbReference type="OrthoDB" id="9766267at2"/>
<evidence type="ECO:0000256" key="9">
    <source>
        <dbReference type="ARBA" id="ARBA00031174"/>
    </source>
</evidence>
<dbReference type="GO" id="GO:0005886">
    <property type="term" value="C:plasma membrane"/>
    <property type="evidence" value="ECO:0007669"/>
    <property type="project" value="TreeGrafter"/>
</dbReference>
<comment type="subcellular location">
    <subcellularLocation>
        <location evidence="1">Membrane</location>
        <topology evidence="1">Multi-pass membrane protein</topology>
    </subcellularLocation>
</comment>
<keyword evidence="4" id="KW-0813">Transport</keyword>
<dbReference type="GO" id="GO:0015293">
    <property type="term" value="F:symporter activity"/>
    <property type="evidence" value="ECO:0007669"/>
    <property type="project" value="UniProtKB-KW"/>
</dbReference>
<feature type="transmembrane region" description="Helical" evidence="11">
    <location>
        <begin position="326"/>
        <end position="348"/>
    </location>
</feature>
<evidence type="ECO:0000256" key="6">
    <source>
        <dbReference type="ARBA" id="ARBA00022847"/>
    </source>
</evidence>
<dbReference type="Proteomes" id="UP000275473">
    <property type="component" value="Unassembled WGS sequence"/>
</dbReference>
<keyword evidence="5 11" id="KW-0812">Transmembrane</keyword>
<dbReference type="NCBIfam" id="TIGR00785">
    <property type="entry name" value="dass"/>
    <property type="match status" value="1"/>
</dbReference>
<evidence type="ECO:0000256" key="4">
    <source>
        <dbReference type="ARBA" id="ARBA00022448"/>
    </source>
</evidence>
<organism evidence="12 13">
    <name type="scientific">Planococcus salinus</name>
    <dbReference type="NCBI Taxonomy" id="1848460"/>
    <lineage>
        <taxon>Bacteria</taxon>
        <taxon>Bacillati</taxon>
        <taxon>Bacillota</taxon>
        <taxon>Bacilli</taxon>
        <taxon>Bacillales</taxon>
        <taxon>Caryophanaceae</taxon>
        <taxon>Planococcus</taxon>
    </lineage>
</organism>
<dbReference type="CDD" id="cd01115">
    <property type="entry name" value="SLC13_permease"/>
    <property type="match status" value="1"/>
</dbReference>
<accession>A0A3M8PAG0</accession>
<feature type="transmembrane region" description="Helical" evidence="11">
    <location>
        <begin position="511"/>
        <end position="531"/>
    </location>
</feature>
<feature type="transmembrane region" description="Helical" evidence="11">
    <location>
        <begin position="57"/>
        <end position="74"/>
    </location>
</feature>
<feature type="transmembrane region" description="Helical" evidence="11">
    <location>
        <begin position="478"/>
        <end position="499"/>
    </location>
</feature>
<evidence type="ECO:0000256" key="5">
    <source>
        <dbReference type="ARBA" id="ARBA00022692"/>
    </source>
</evidence>
<comment type="caution">
    <text evidence="12">The sequence shown here is derived from an EMBL/GenBank/DDBJ whole genome shotgun (WGS) entry which is preliminary data.</text>
</comment>
<feature type="transmembrane region" description="Helical" evidence="11">
    <location>
        <begin position="454"/>
        <end position="472"/>
    </location>
</feature>
<name>A0A3M8PAG0_9BACL</name>
<gene>
    <name evidence="12" type="ORF">EEX84_05920</name>
</gene>
<keyword evidence="6" id="KW-0769">Symport</keyword>
<feature type="transmembrane region" description="Helical" evidence="11">
    <location>
        <begin position="158"/>
        <end position="179"/>
    </location>
</feature>
<dbReference type="AlphaFoldDB" id="A0A3M8PAG0"/>
<evidence type="ECO:0000256" key="3">
    <source>
        <dbReference type="ARBA" id="ARBA00020150"/>
    </source>
</evidence>
<sequence length="548" mass="59399">MISSTWNWMWEKHYQAKDMLHFFVKPGPEGPQGRDRAEDAGTYDERNKKKSYNTPQLIGLFLGPILFALTLLFFNPDGLPPEAKAILASTLWIATWWITEAIPIPATSLLPIILFPISGGLDVGATTSAYGNDTIFLFMGGFMIALTMEKWNLHKRIALTIISIIGTNTDRIVLGFMIATGFLSMWISNTATAMMMVPIGLAIIFQVKEALKDDDTIDTSQENFGFGKALMLGIAYSASLGGIATLIGTPPNTLLAGAVNEIYGIEITFAQWMLFGVPLAWVFIFIAWFYLIKVAYPLKLKQLPGGKAVINEEKKKIGAASYEEKAVFTVFVLVALAWISRSFLLDAFAPDLEMTDAMVGLIAALILFIIPSKNKQGDHLLDWATAVKLPWGILLLFGGGLAIAAGFTSSGLSEWIGGQLTALQGVNVLLVVLVVAALVLFLTEITSNTATASMMFPIMASLAAALAIHPYALMVTAAVAASCAFMLPVATPPNAVVFGSGYLRIPDMAKAGLLLNIFGIFFVALAVFYFLPLVWGLDLLSIPDRFVE</sequence>
<evidence type="ECO:0000313" key="12">
    <source>
        <dbReference type="EMBL" id="RNF40174.1"/>
    </source>
</evidence>